<dbReference type="CDD" id="cd07361">
    <property type="entry name" value="MEMO_like"/>
    <property type="match status" value="1"/>
</dbReference>
<dbReference type="PANTHER" id="PTHR11060:SF0">
    <property type="entry name" value="PROTEIN MEMO1"/>
    <property type="match status" value="1"/>
</dbReference>
<accession>A0A2K1R3E8</accession>
<dbReference type="HAMAP" id="MF_00055">
    <property type="entry name" value="MEMO1"/>
    <property type="match status" value="1"/>
</dbReference>
<dbReference type="OrthoDB" id="417112at2759"/>
<dbReference type="STRING" id="2082308.A0A2K1R3E8"/>
<dbReference type="InterPro" id="IPR002737">
    <property type="entry name" value="MEMO1_fam"/>
</dbReference>
<comment type="caution">
    <text evidence="2">The sequence shown here is derived from an EMBL/GenBank/DDBJ whole genome shotgun (WGS) entry which is preliminary data.</text>
</comment>
<keyword evidence="3" id="KW-1185">Reference proteome</keyword>
<comment type="similarity">
    <text evidence="1">Belongs to the MEMO1 family.</text>
</comment>
<evidence type="ECO:0000313" key="2">
    <source>
        <dbReference type="EMBL" id="PNS21799.1"/>
    </source>
</evidence>
<gene>
    <name evidence="2" type="ORF">CAC42_397</name>
</gene>
<dbReference type="PANTHER" id="PTHR11060">
    <property type="entry name" value="PROTEIN MEMO1"/>
    <property type="match status" value="1"/>
</dbReference>
<evidence type="ECO:0000313" key="3">
    <source>
        <dbReference type="Proteomes" id="UP000243797"/>
    </source>
</evidence>
<dbReference type="Pfam" id="PF01875">
    <property type="entry name" value="Memo"/>
    <property type="match status" value="1"/>
</dbReference>
<proteinExistence type="inferred from homology"/>
<dbReference type="Proteomes" id="UP000243797">
    <property type="component" value="Unassembled WGS sequence"/>
</dbReference>
<dbReference type="EMBL" id="NKHZ01000001">
    <property type="protein sequence ID" value="PNS21799.1"/>
    <property type="molecule type" value="Genomic_DNA"/>
</dbReference>
<name>A0A2K1R3E8_9PEZI</name>
<protein>
    <submittedName>
        <fullName evidence="2">AmmeMemoRadiSam system protein B</fullName>
    </submittedName>
</protein>
<sequence>MSVRQASHAGSWYTSSGHQLSSQLEGWLNDVKKPVKGIGSASATSVKHDTLPVPGARIIIAPHAGYAYSGAAAAWAYKSWDVSNVQVAPLVSSEEHLTAYATPMGNLTVDRATTEELHKTGQFSYMTKDVDEDEHSLEMHLPYIYKMLTFGAESNFPPLTPIMIGNTPAATERALGKILAPFLSDPSNAFVVSSDFAHWGTRFRYTYYVSSSGEARHLRGGEKEPKDPAIHESIKDVDFECIDACETGDHQAWLDVLAETGNTVCGRHPIGVVMAGIQEVLANRQSEVGDGKFRFVRYERSSLVKKVADSSVSYASAYAVL</sequence>
<dbReference type="InParanoid" id="A0A2K1R3E8"/>
<dbReference type="FunCoup" id="A0A2K1R3E8">
    <property type="interactions" value="494"/>
</dbReference>
<dbReference type="Gene3D" id="3.40.830.10">
    <property type="entry name" value="LigB-like"/>
    <property type="match status" value="1"/>
</dbReference>
<dbReference type="NCBIfam" id="TIGR04336">
    <property type="entry name" value="AmmeMemoSam_B"/>
    <property type="match status" value="1"/>
</dbReference>
<organism evidence="2 3">
    <name type="scientific">Sphaceloma murrayae</name>
    <dbReference type="NCBI Taxonomy" id="2082308"/>
    <lineage>
        <taxon>Eukaryota</taxon>
        <taxon>Fungi</taxon>
        <taxon>Dikarya</taxon>
        <taxon>Ascomycota</taxon>
        <taxon>Pezizomycotina</taxon>
        <taxon>Dothideomycetes</taxon>
        <taxon>Dothideomycetidae</taxon>
        <taxon>Myriangiales</taxon>
        <taxon>Elsinoaceae</taxon>
        <taxon>Sphaceloma</taxon>
    </lineage>
</organism>
<reference evidence="2 3" key="1">
    <citation type="submission" date="2017-06" db="EMBL/GenBank/DDBJ databases">
        <title>Draft genome sequence of a variant of Elsinoe murrayae.</title>
        <authorList>
            <person name="Cheng Q."/>
        </authorList>
    </citation>
    <scope>NUCLEOTIDE SEQUENCE [LARGE SCALE GENOMIC DNA]</scope>
    <source>
        <strain evidence="2 3">CQ-2017a</strain>
    </source>
</reference>
<dbReference type="AlphaFoldDB" id="A0A2K1R3E8"/>
<evidence type="ECO:0000256" key="1">
    <source>
        <dbReference type="ARBA" id="ARBA00006315"/>
    </source>
</evidence>